<dbReference type="InterPro" id="IPR005672">
    <property type="entry name" value="Phosphate_PstA"/>
</dbReference>
<dbReference type="NCBIfam" id="TIGR00974">
    <property type="entry name" value="3a0107s02c"/>
    <property type="match status" value="1"/>
</dbReference>
<evidence type="ECO:0000256" key="2">
    <source>
        <dbReference type="ARBA" id="ARBA00007069"/>
    </source>
</evidence>
<comment type="caution">
    <text evidence="12">The sequence shown here is derived from an EMBL/GenBank/DDBJ whole genome shotgun (WGS) entry which is preliminary data.</text>
</comment>
<dbReference type="PANTHER" id="PTHR42922">
    <property type="entry name" value="PHOSPHATE TRANSPORT SYSTEM PERMEASE PROTEIN PSTA"/>
    <property type="match status" value="1"/>
</dbReference>
<dbReference type="Proteomes" id="UP001562159">
    <property type="component" value="Unassembled WGS sequence"/>
</dbReference>
<evidence type="ECO:0000259" key="11">
    <source>
        <dbReference type="PROSITE" id="PS50928"/>
    </source>
</evidence>
<comment type="subcellular location">
    <subcellularLocation>
        <location evidence="10">Cell inner membrane</location>
        <topology evidence="10">Multi-pass membrane protein</topology>
    </subcellularLocation>
    <subcellularLocation>
        <location evidence="1">Cell membrane</location>
        <topology evidence="1">Multi-pass membrane protein</topology>
    </subcellularLocation>
</comment>
<keyword evidence="8 10" id="KW-1133">Transmembrane helix</keyword>
<feature type="transmembrane region" description="Helical" evidence="10">
    <location>
        <begin position="75"/>
        <end position="95"/>
    </location>
</feature>
<keyword evidence="7 10" id="KW-0812">Transmembrane</keyword>
<sequence>MASSVYLRRRAVNVMALALSACATVLGLVFLAWILWVTLKNGFSAISPRLFTKITAYAEQGGLSNAIVGSLIMDLMALLICAPIGVLAGTFLAEYANRTRLGATIRFLNDILLSAPSIVLGLFVYVIIVLPMSNLTHGEVSFSAFAGAVALALIGLPVIVRTTDEMLQLVPGTLREATLSLGIPQWKMTVQVLMRAATSGIVTGVLLALARLAGETAPLLFTAFGNNFMTVHPLDKMESLPVAIYQYTNDPSPDLHAIAWAGALLITLFVLALSLLTRMLFTRHKVRYD</sequence>
<dbReference type="CDD" id="cd06261">
    <property type="entry name" value="TM_PBP2"/>
    <property type="match status" value="1"/>
</dbReference>
<evidence type="ECO:0000256" key="5">
    <source>
        <dbReference type="ARBA" id="ARBA00022475"/>
    </source>
</evidence>
<feature type="transmembrane region" description="Helical" evidence="10">
    <location>
        <begin position="12"/>
        <end position="36"/>
    </location>
</feature>
<organism evidence="12 13">
    <name type="scientific">Rhodanobacter humi</name>
    <dbReference type="NCBI Taxonomy" id="1888173"/>
    <lineage>
        <taxon>Bacteria</taxon>
        <taxon>Pseudomonadati</taxon>
        <taxon>Pseudomonadota</taxon>
        <taxon>Gammaproteobacteria</taxon>
        <taxon>Lysobacterales</taxon>
        <taxon>Rhodanobacteraceae</taxon>
        <taxon>Rhodanobacter</taxon>
    </lineage>
</organism>
<evidence type="ECO:0000256" key="1">
    <source>
        <dbReference type="ARBA" id="ARBA00004651"/>
    </source>
</evidence>
<comment type="similarity">
    <text evidence="2 10">Belongs to the binding-protein-dependent transport system permease family. CysTW subfamily.</text>
</comment>
<evidence type="ECO:0000256" key="8">
    <source>
        <dbReference type="ARBA" id="ARBA00022989"/>
    </source>
</evidence>
<evidence type="ECO:0000256" key="9">
    <source>
        <dbReference type="ARBA" id="ARBA00023136"/>
    </source>
</evidence>
<reference evidence="12 13" key="1">
    <citation type="submission" date="2024-07" db="EMBL/GenBank/DDBJ databases">
        <title>Molecular mechanisms and environmental adaptations of flagellar loss and biofilm growth of Rhodanobacter under environmental stress.</title>
        <authorList>
            <person name="Chen M."/>
        </authorList>
    </citation>
    <scope>NUCLEOTIDE SEQUENCE [LARGE SCALE GENOMIC DNA]</scope>
    <source>
        <strain evidence="12 13">RS22</strain>
    </source>
</reference>
<gene>
    <name evidence="12" type="primary">pstA</name>
    <name evidence="12" type="ORF">AB7878_16110</name>
</gene>
<dbReference type="EMBL" id="JBGBPY010000001">
    <property type="protein sequence ID" value="MEY2183946.1"/>
    <property type="molecule type" value="Genomic_DNA"/>
</dbReference>
<protein>
    <recommendedName>
        <fullName evidence="3 10">Phosphate transport system permease protein PstA</fullName>
    </recommendedName>
</protein>
<feature type="transmembrane region" description="Helical" evidence="10">
    <location>
        <begin position="257"/>
        <end position="281"/>
    </location>
</feature>
<feature type="transmembrane region" description="Helical" evidence="10">
    <location>
        <begin position="192"/>
        <end position="213"/>
    </location>
</feature>
<dbReference type="Gene3D" id="1.10.3720.10">
    <property type="entry name" value="MetI-like"/>
    <property type="match status" value="1"/>
</dbReference>
<evidence type="ECO:0000256" key="4">
    <source>
        <dbReference type="ARBA" id="ARBA00022448"/>
    </source>
</evidence>
<feature type="domain" description="ABC transmembrane type-1" evidence="11">
    <location>
        <begin position="67"/>
        <end position="277"/>
    </location>
</feature>
<dbReference type="PANTHER" id="PTHR42922:SF1">
    <property type="entry name" value="PHOSPHATE TRANSPORT SYSTEM PERMEASE PROTEIN PSTA"/>
    <property type="match status" value="1"/>
</dbReference>
<proteinExistence type="inferred from homology"/>
<feature type="transmembrane region" description="Helical" evidence="10">
    <location>
        <begin position="107"/>
        <end position="128"/>
    </location>
</feature>
<keyword evidence="5 10" id="KW-1003">Cell membrane</keyword>
<dbReference type="InterPro" id="IPR051408">
    <property type="entry name" value="Phosphate_transprt_permease"/>
</dbReference>
<evidence type="ECO:0000256" key="6">
    <source>
        <dbReference type="ARBA" id="ARBA00022592"/>
    </source>
</evidence>
<evidence type="ECO:0000256" key="3">
    <source>
        <dbReference type="ARBA" id="ARBA00016864"/>
    </source>
</evidence>
<evidence type="ECO:0000256" key="10">
    <source>
        <dbReference type="RuleBase" id="RU363043"/>
    </source>
</evidence>
<dbReference type="PROSITE" id="PS50928">
    <property type="entry name" value="ABC_TM1"/>
    <property type="match status" value="1"/>
</dbReference>
<evidence type="ECO:0000313" key="13">
    <source>
        <dbReference type="Proteomes" id="UP001562159"/>
    </source>
</evidence>
<keyword evidence="9 10" id="KW-0472">Membrane</keyword>
<feature type="transmembrane region" description="Helical" evidence="10">
    <location>
        <begin position="140"/>
        <end position="160"/>
    </location>
</feature>
<accession>A0ABV4AU71</accession>
<evidence type="ECO:0000313" key="12">
    <source>
        <dbReference type="EMBL" id="MEY2183946.1"/>
    </source>
</evidence>
<keyword evidence="13" id="KW-1185">Reference proteome</keyword>
<dbReference type="SUPFAM" id="SSF161098">
    <property type="entry name" value="MetI-like"/>
    <property type="match status" value="1"/>
</dbReference>
<keyword evidence="6" id="KW-0592">Phosphate transport</keyword>
<evidence type="ECO:0000256" key="7">
    <source>
        <dbReference type="ARBA" id="ARBA00022692"/>
    </source>
</evidence>
<dbReference type="Pfam" id="PF00528">
    <property type="entry name" value="BPD_transp_1"/>
    <property type="match status" value="1"/>
</dbReference>
<keyword evidence="4" id="KW-0813">Transport</keyword>
<dbReference type="InterPro" id="IPR035906">
    <property type="entry name" value="MetI-like_sf"/>
</dbReference>
<dbReference type="InterPro" id="IPR000515">
    <property type="entry name" value="MetI-like"/>
</dbReference>
<name>A0ABV4AU71_9GAMM</name>